<comment type="caution">
    <text evidence="3">The sequence shown here is derived from an EMBL/GenBank/DDBJ whole genome shotgun (WGS) entry which is preliminary data.</text>
</comment>
<dbReference type="AlphaFoldDB" id="A0AAD8GWA8"/>
<reference evidence="3" key="1">
    <citation type="submission" date="2023-02" db="EMBL/GenBank/DDBJ databases">
        <title>Genome of toxic invasive species Heracleum sosnowskyi carries increased number of genes despite the absence of recent whole-genome duplications.</title>
        <authorList>
            <person name="Schelkunov M."/>
            <person name="Shtratnikova V."/>
            <person name="Makarenko M."/>
            <person name="Klepikova A."/>
            <person name="Omelchenko D."/>
            <person name="Novikova G."/>
            <person name="Obukhova E."/>
            <person name="Bogdanov V."/>
            <person name="Penin A."/>
            <person name="Logacheva M."/>
        </authorList>
    </citation>
    <scope>NUCLEOTIDE SEQUENCE</scope>
    <source>
        <strain evidence="3">Hsosn_3</strain>
        <tissue evidence="3">Leaf</tissue>
    </source>
</reference>
<dbReference type="Gene3D" id="3.40.50.450">
    <property type="match status" value="1"/>
</dbReference>
<keyword evidence="4" id="KW-1185">Reference proteome</keyword>
<reference evidence="3" key="2">
    <citation type="submission" date="2023-05" db="EMBL/GenBank/DDBJ databases">
        <authorList>
            <person name="Schelkunov M.I."/>
        </authorList>
    </citation>
    <scope>NUCLEOTIDE SEQUENCE</scope>
    <source>
        <strain evidence="3">Hsosn_3</strain>
        <tissue evidence="3">Leaf</tissue>
    </source>
</reference>
<evidence type="ECO:0000313" key="3">
    <source>
        <dbReference type="EMBL" id="KAK1355469.1"/>
    </source>
</evidence>
<dbReference type="Proteomes" id="UP001237642">
    <property type="component" value="Unassembled WGS sequence"/>
</dbReference>
<dbReference type="PANTHER" id="PTHR43650:SF17">
    <property type="entry name" value="PYROPHOSPHATE--FRUCTOSE 6-PHOSPHATE 1-PHOSPHOTRANSFERASE SUBUNIT ALPHA 1"/>
    <property type="match status" value="1"/>
</dbReference>
<organism evidence="3 4">
    <name type="scientific">Heracleum sosnowskyi</name>
    <dbReference type="NCBI Taxonomy" id="360622"/>
    <lineage>
        <taxon>Eukaryota</taxon>
        <taxon>Viridiplantae</taxon>
        <taxon>Streptophyta</taxon>
        <taxon>Embryophyta</taxon>
        <taxon>Tracheophyta</taxon>
        <taxon>Spermatophyta</taxon>
        <taxon>Magnoliopsida</taxon>
        <taxon>eudicotyledons</taxon>
        <taxon>Gunneridae</taxon>
        <taxon>Pentapetalae</taxon>
        <taxon>asterids</taxon>
        <taxon>campanulids</taxon>
        <taxon>Apiales</taxon>
        <taxon>Apiaceae</taxon>
        <taxon>Apioideae</taxon>
        <taxon>apioid superclade</taxon>
        <taxon>Tordylieae</taxon>
        <taxon>Tordyliinae</taxon>
        <taxon>Heracleum</taxon>
    </lineage>
</organism>
<dbReference type="GO" id="GO:0047334">
    <property type="term" value="F:diphosphate-fructose-6-phosphate 1-phosphotransferase activity"/>
    <property type="evidence" value="ECO:0007669"/>
    <property type="project" value="TreeGrafter"/>
</dbReference>
<sequence length="226" mass="24679">MTSLTNVRVRLQSFAVGSDASLKCLRFQKYTMVGVVFCGRQSPIGHNVILGLHNALKTHSSSSTLLRFLGGCEGLFAQKTLEITDDSLATYKSQALMSKSGYDLLGRTKDKIRTTEQVNAALAACKAQKLDNLFDIGGLTSNTEAKCPKRYFCVYYILVVGVPVILNGDLKNQFVEANIGFDTIFKVDSQIDSNDCTDALLANKKLERMSPEDGMACSKVAPTLPF</sequence>
<evidence type="ECO:0000256" key="2">
    <source>
        <dbReference type="ARBA" id="ARBA00023152"/>
    </source>
</evidence>
<dbReference type="InterPro" id="IPR035966">
    <property type="entry name" value="PKF_sf"/>
</dbReference>
<proteinExistence type="predicted"/>
<name>A0AAD8GWA8_9APIA</name>
<evidence type="ECO:0000313" key="4">
    <source>
        <dbReference type="Proteomes" id="UP001237642"/>
    </source>
</evidence>
<keyword evidence="1" id="KW-0963">Cytoplasm</keyword>
<gene>
    <name evidence="3" type="ORF">POM88_048725</name>
</gene>
<protein>
    <submittedName>
        <fullName evidence="3">Pyrophosphate-fructose-6-phosphate-phosphotransferase alpha1</fullName>
    </submittedName>
</protein>
<dbReference type="GO" id="GO:0003872">
    <property type="term" value="F:6-phosphofructokinase activity"/>
    <property type="evidence" value="ECO:0007669"/>
    <property type="project" value="InterPro"/>
</dbReference>
<dbReference type="SUPFAM" id="SSF53784">
    <property type="entry name" value="Phosphofructokinase"/>
    <property type="match status" value="1"/>
</dbReference>
<dbReference type="PANTHER" id="PTHR43650">
    <property type="entry name" value="PYROPHOSPHATE--FRUCTOSE 6-PHOSPHATE 1-PHOSPHOTRANSFERASE"/>
    <property type="match status" value="1"/>
</dbReference>
<evidence type="ECO:0000256" key="1">
    <source>
        <dbReference type="ARBA" id="ARBA00022490"/>
    </source>
</evidence>
<accession>A0AAD8GWA8</accession>
<keyword evidence="2" id="KW-0324">Glycolysis</keyword>
<dbReference type="GO" id="GO:0009749">
    <property type="term" value="P:response to glucose"/>
    <property type="evidence" value="ECO:0007669"/>
    <property type="project" value="TreeGrafter"/>
</dbReference>
<dbReference type="GO" id="GO:0015979">
    <property type="term" value="P:photosynthesis"/>
    <property type="evidence" value="ECO:0007669"/>
    <property type="project" value="TreeGrafter"/>
</dbReference>
<dbReference type="EMBL" id="JAUIZM010000011">
    <property type="protein sequence ID" value="KAK1355469.1"/>
    <property type="molecule type" value="Genomic_DNA"/>
</dbReference>
<dbReference type="GO" id="GO:0005829">
    <property type="term" value="C:cytosol"/>
    <property type="evidence" value="ECO:0007669"/>
    <property type="project" value="TreeGrafter"/>
</dbReference>